<feature type="transmembrane region" description="Helical" evidence="8">
    <location>
        <begin position="198"/>
        <end position="224"/>
    </location>
</feature>
<dbReference type="GO" id="GO:0005886">
    <property type="term" value="C:plasma membrane"/>
    <property type="evidence" value="ECO:0007669"/>
    <property type="project" value="UniProtKB-SubCell"/>
</dbReference>
<dbReference type="RefSeq" id="WP_083334833.1">
    <property type="nucleotide sequence ID" value="NZ_FNHF01000003.1"/>
</dbReference>
<feature type="transmembrane region" description="Helical" evidence="8">
    <location>
        <begin position="150"/>
        <end position="169"/>
    </location>
</feature>
<gene>
    <name evidence="9" type="ORF">SAMN05216244_2612</name>
</gene>
<sequence>MRQDKKTNLNNKTDNTVFIISGGLLLLFVLLSLMDLDMVGGWITTSFNFSAKYFGSYWQLLLLANLLIGLGLAVSKYGKVRLGNKAKPENSYFRWIAMILCTLMASGGVFWAASEPMYHFITNPPLFKDNSSTMAGVDPALAQSFMHWGFMAWAILGTLATIVLMYAHYHKGYPLKPRAMLYPLFGERIFQKSAVGSIADIVSIIAVAAGTMGPIGFLGMQLTYGLHSLFGVPNNLVTNIIVIAVLVVIAAISVATGVDRGIQFLSRMNVSLTVVLAAFMLVVGPTMFIVNKFISAEGFHLQNMLTMSTYQGDQAWLGAWTVFFWGWFLGYGPMMAIFISRISRGRTIRELIIAVAIVAPLISNFWFTVVGGSGIDAELTNPGVISDPLSEGGMPAAVMAIMDQMPLGLLLAIGFLIVTLVFVATTVDSISYTVAVTLTGNDHPQKWIRVFWVLLFGVLSIILLAIDPGSITAIQNSIVVTAVPVSLLMLPTLWDAIRVARILGKEQQIFPVKASQPVREEETADKDLIED</sequence>
<keyword evidence="7 8" id="KW-0472">Membrane</keyword>
<reference evidence="10" key="1">
    <citation type="submission" date="2016-10" db="EMBL/GenBank/DDBJ databases">
        <authorList>
            <person name="Varghese N."/>
            <person name="Submissions S."/>
        </authorList>
    </citation>
    <scope>NUCLEOTIDE SEQUENCE [LARGE SCALE GENOMIC DNA]</scope>
    <source>
        <strain evidence="10">CGMCC 1.6199</strain>
    </source>
</reference>
<evidence type="ECO:0000256" key="1">
    <source>
        <dbReference type="ARBA" id="ARBA00004651"/>
    </source>
</evidence>
<dbReference type="GO" id="GO:0022857">
    <property type="term" value="F:transmembrane transporter activity"/>
    <property type="evidence" value="ECO:0007669"/>
    <property type="project" value="InterPro"/>
</dbReference>
<feature type="transmembrane region" description="Helical" evidence="8">
    <location>
        <begin position="16"/>
        <end position="34"/>
    </location>
</feature>
<feature type="transmembrane region" description="Helical" evidence="8">
    <location>
        <begin position="447"/>
        <end position="466"/>
    </location>
</feature>
<feature type="transmembrane region" description="Helical" evidence="8">
    <location>
        <begin position="314"/>
        <end position="339"/>
    </location>
</feature>
<evidence type="ECO:0000256" key="2">
    <source>
        <dbReference type="ARBA" id="ARBA00005658"/>
    </source>
</evidence>
<dbReference type="PANTHER" id="PTHR30047:SF7">
    <property type="entry name" value="HIGH-AFFINITY CHOLINE TRANSPORT PROTEIN"/>
    <property type="match status" value="1"/>
</dbReference>
<evidence type="ECO:0000256" key="5">
    <source>
        <dbReference type="ARBA" id="ARBA00022692"/>
    </source>
</evidence>
<evidence type="ECO:0000313" key="9">
    <source>
        <dbReference type="EMBL" id="SDM47819.1"/>
    </source>
</evidence>
<feature type="transmembrane region" description="Helical" evidence="8">
    <location>
        <begin position="54"/>
        <end position="74"/>
    </location>
</feature>
<dbReference type="InterPro" id="IPR000060">
    <property type="entry name" value="BCCT_transptr"/>
</dbReference>
<evidence type="ECO:0000256" key="8">
    <source>
        <dbReference type="SAM" id="Phobius"/>
    </source>
</evidence>
<keyword evidence="6 8" id="KW-1133">Transmembrane helix</keyword>
<evidence type="ECO:0000256" key="3">
    <source>
        <dbReference type="ARBA" id="ARBA00022448"/>
    </source>
</evidence>
<evidence type="ECO:0000256" key="6">
    <source>
        <dbReference type="ARBA" id="ARBA00022989"/>
    </source>
</evidence>
<feature type="transmembrane region" description="Helical" evidence="8">
    <location>
        <begin position="270"/>
        <end position="294"/>
    </location>
</feature>
<keyword evidence="3" id="KW-0813">Transport</keyword>
<feature type="transmembrane region" description="Helical" evidence="8">
    <location>
        <begin position="95"/>
        <end position="113"/>
    </location>
</feature>
<dbReference type="PANTHER" id="PTHR30047">
    <property type="entry name" value="HIGH-AFFINITY CHOLINE TRANSPORT PROTEIN-RELATED"/>
    <property type="match status" value="1"/>
</dbReference>
<dbReference type="EMBL" id="FNHF01000003">
    <property type="protein sequence ID" value="SDM47819.1"/>
    <property type="molecule type" value="Genomic_DNA"/>
</dbReference>
<evidence type="ECO:0000256" key="4">
    <source>
        <dbReference type="ARBA" id="ARBA00022475"/>
    </source>
</evidence>
<proteinExistence type="inferred from homology"/>
<feature type="transmembrane region" description="Helical" evidence="8">
    <location>
        <begin position="236"/>
        <end position="258"/>
    </location>
</feature>
<evidence type="ECO:0000313" key="10">
    <source>
        <dbReference type="Proteomes" id="UP000182347"/>
    </source>
</evidence>
<comment type="subcellular location">
    <subcellularLocation>
        <location evidence="1">Cell membrane</location>
        <topology evidence="1">Multi-pass membrane protein</topology>
    </subcellularLocation>
</comment>
<dbReference type="Proteomes" id="UP000182347">
    <property type="component" value="Unassembled WGS sequence"/>
</dbReference>
<evidence type="ECO:0000256" key="7">
    <source>
        <dbReference type="ARBA" id="ARBA00023136"/>
    </source>
</evidence>
<dbReference type="AlphaFoldDB" id="A0A1G9TJ61"/>
<keyword evidence="4" id="KW-1003">Cell membrane</keyword>
<name>A0A1G9TJ61_9BACI</name>
<comment type="similarity">
    <text evidence="2">Belongs to the BCCT transporter (TC 2.A.15) family.</text>
</comment>
<feature type="transmembrane region" description="Helical" evidence="8">
    <location>
        <begin position="351"/>
        <end position="369"/>
    </location>
</feature>
<keyword evidence="10" id="KW-1185">Reference proteome</keyword>
<feature type="transmembrane region" description="Helical" evidence="8">
    <location>
        <begin position="478"/>
        <end position="497"/>
    </location>
</feature>
<protein>
    <submittedName>
        <fullName evidence="9">Choline/carnitine/betaine transport</fullName>
    </submittedName>
</protein>
<feature type="transmembrane region" description="Helical" evidence="8">
    <location>
        <begin position="409"/>
        <end position="435"/>
    </location>
</feature>
<accession>A0A1G9TJ61</accession>
<dbReference type="Pfam" id="PF02028">
    <property type="entry name" value="BCCT"/>
    <property type="match status" value="1"/>
</dbReference>
<keyword evidence="5 8" id="KW-0812">Transmembrane</keyword>
<organism evidence="9 10">
    <name type="scientific">Sediminibacillus halophilus</name>
    <dbReference type="NCBI Taxonomy" id="482461"/>
    <lineage>
        <taxon>Bacteria</taxon>
        <taxon>Bacillati</taxon>
        <taxon>Bacillota</taxon>
        <taxon>Bacilli</taxon>
        <taxon>Bacillales</taxon>
        <taxon>Bacillaceae</taxon>
        <taxon>Sediminibacillus</taxon>
    </lineage>
</organism>